<proteinExistence type="predicted"/>
<organism evidence="1">
    <name type="scientific">Daphnia magna</name>
    <dbReference type="NCBI Taxonomy" id="35525"/>
    <lineage>
        <taxon>Eukaryota</taxon>
        <taxon>Metazoa</taxon>
        <taxon>Ecdysozoa</taxon>
        <taxon>Arthropoda</taxon>
        <taxon>Crustacea</taxon>
        <taxon>Branchiopoda</taxon>
        <taxon>Diplostraca</taxon>
        <taxon>Cladocera</taxon>
        <taxon>Anomopoda</taxon>
        <taxon>Daphniidae</taxon>
        <taxon>Daphnia</taxon>
    </lineage>
</organism>
<name>A0A0P6HZL4_9CRUS</name>
<dbReference type="EMBL" id="GDIQ01011919">
    <property type="protein sequence ID" value="JAN82818.1"/>
    <property type="molecule type" value="Transcribed_RNA"/>
</dbReference>
<reference evidence="1" key="1">
    <citation type="submission" date="2015-10" db="EMBL/GenBank/DDBJ databases">
        <title>EvidentialGene: Evidence-directed Construction of Complete mRNA Transcriptomes without Genomes.</title>
        <authorList>
            <person name="Gilbert D.G."/>
        </authorList>
    </citation>
    <scope>NUCLEOTIDE SEQUENCE</scope>
</reference>
<evidence type="ECO:0000313" key="1">
    <source>
        <dbReference type="EMBL" id="JAN82818.1"/>
    </source>
</evidence>
<dbReference type="AlphaFoldDB" id="A0A0P6HZL4"/>
<protein>
    <submittedName>
        <fullName evidence="1">Uncharacterized protein</fullName>
    </submittedName>
</protein>
<accession>A0A0P6HZL4</accession>
<sequence length="193" mass="21779">MTGVIELEERTSLTLYLACCTSLVLIIIIFAIDLFRLPTTFHVRLPGLILCSTCDRKPSISLLVREEVSKVSGALVGCVHLISMNSSRARHLLLYLVHWHTSKSSSRSVYFRSQPDSCSTYASINGRGEQSFRCVSGTSNHLIHLRLINVCIHFNEKSRFSVVIIVIRSVALFCKNVMWSSQHVRPSFLLVRL</sequence>